<keyword evidence="2" id="KW-0812">Transmembrane</keyword>
<dbReference type="PANTHER" id="PTHR33392">
    <property type="entry name" value="POLYISOPRENYL-TEICHOIC ACID--PEPTIDOGLYCAN TEICHOIC ACID TRANSFERASE TAGU"/>
    <property type="match status" value="1"/>
</dbReference>
<evidence type="ECO:0000256" key="2">
    <source>
        <dbReference type="SAM" id="Phobius"/>
    </source>
</evidence>
<accession>A0A1G1YEQ7</accession>
<evidence type="ECO:0000313" key="5">
    <source>
        <dbReference type="EMBL" id="OGY50845.1"/>
    </source>
</evidence>
<dbReference type="NCBIfam" id="TIGR00350">
    <property type="entry name" value="lytR_cpsA_psr"/>
    <property type="match status" value="1"/>
</dbReference>
<dbReference type="Gene3D" id="3.30.70.2390">
    <property type="match status" value="1"/>
</dbReference>
<feature type="domain" description="LytR/CpsA/Psr regulator C-terminal" evidence="4">
    <location>
        <begin position="372"/>
        <end position="469"/>
    </location>
</feature>
<evidence type="ECO:0000256" key="1">
    <source>
        <dbReference type="ARBA" id="ARBA00006068"/>
    </source>
</evidence>
<proteinExistence type="inferred from homology"/>
<dbReference type="Pfam" id="PF13399">
    <property type="entry name" value="LytR_C"/>
    <property type="match status" value="1"/>
</dbReference>
<dbReference type="Proteomes" id="UP000177310">
    <property type="component" value="Unassembled WGS sequence"/>
</dbReference>
<dbReference type="InterPro" id="IPR004474">
    <property type="entry name" value="LytR_CpsA_psr"/>
</dbReference>
<comment type="similarity">
    <text evidence="1">Belongs to the LytR/CpsA/Psr (LCP) family.</text>
</comment>
<protein>
    <recommendedName>
        <fullName evidence="7">Cell envelope-related transcriptional attenuator domain-containing protein</fullName>
    </recommendedName>
</protein>
<evidence type="ECO:0008006" key="7">
    <source>
        <dbReference type="Google" id="ProtNLM"/>
    </source>
</evidence>
<dbReference type="AlphaFoldDB" id="A0A1G1YEQ7"/>
<organism evidence="5 6">
    <name type="scientific">Candidatus Buchananbacteria bacterium RIFCSPHIGHO2_02_FULL_56_16</name>
    <dbReference type="NCBI Taxonomy" id="1797542"/>
    <lineage>
        <taxon>Bacteria</taxon>
        <taxon>Candidatus Buchananiibacteriota</taxon>
    </lineage>
</organism>
<dbReference type="InterPro" id="IPR050922">
    <property type="entry name" value="LytR/CpsA/Psr_CW_biosynth"/>
</dbReference>
<name>A0A1G1YEQ7_9BACT</name>
<sequence length="474" mass="52069">MSRTEINFLDEKDKVLPQPKKKIPRLSKLLLYLLALFLVSTVAFGIGVISSGENLSQTFGNLSLWGQIKHLMGSDDKELAGAADDRINVLLLGMGGVGHDGPYLTDTIILASFKPSTKQVALVSVPRDLLVKIPGYGWRKVNNANAFGELNDSGQGAKLASEVISATFDLPIHYYVRIDFNGFVKLIDDLGGITVDVEHTLDDPFYPVKGKETATTTERYEHLYLEPGSHRFDGESALKYVRSRQARGIEGSDFARSQRQQKVLLAVKDKVLRFGTLANPYKVSRIMDTLSQHLSTNFKVWELMALFGMTKDVEAQNVTHRVFDDGPDGLVYAAIGDDGAFILKPRAGNFSEMSAVVRYIFDPAQLAAKQPLRVEIQNGTKINGLALRTSEYLESLGYEVIKLGNAPTQDYQKTVIYDVTASAPSTAAATRIGELLDAGVAPALPEWVTATSSQKVNSRTDILIILGQDRQDEL</sequence>
<feature type="transmembrane region" description="Helical" evidence="2">
    <location>
        <begin position="29"/>
        <end position="49"/>
    </location>
</feature>
<dbReference type="Pfam" id="PF03816">
    <property type="entry name" value="LytR_cpsA_psr"/>
    <property type="match status" value="1"/>
</dbReference>
<dbReference type="STRING" id="1797542.A3J59_03260"/>
<keyword evidence="2" id="KW-1133">Transmembrane helix</keyword>
<evidence type="ECO:0000313" key="6">
    <source>
        <dbReference type="Proteomes" id="UP000177310"/>
    </source>
</evidence>
<dbReference type="EMBL" id="MHIL01000027">
    <property type="protein sequence ID" value="OGY50845.1"/>
    <property type="molecule type" value="Genomic_DNA"/>
</dbReference>
<reference evidence="5 6" key="1">
    <citation type="journal article" date="2016" name="Nat. Commun.">
        <title>Thousands of microbial genomes shed light on interconnected biogeochemical processes in an aquifer system.</title>
        <authorList>
            <person name="Anantharaman K."/>
            <person name="Brown C.T."/>
            <person name="Hug L.A."/>
            <person name="Sharon I."/>
            <person name="Castelle C.J."/>
            <person name="Probst A.J."/>
            <person name="Thomas B.C."/>
            <person name="Singh A."/>
            <person name="Wilkins M.J."/>
            <person name="Karaoz U."/>
            <person name="Brodie E.L."/>
            <person name="Williams K.H."/>
            <person name="Hubbard S.S."/>
            <person name="Banfield J.F."/>
        </authorList>
    </citation>
    <scope>NUCLEOTIDE SEQUENCE [LARGE SCALE GENOMIC DNA]</scope>
</reference>
<evidence type="ECO:0000259" key="3">
    <source>
        <dbReference type="Pfam" id="PF03816"/>
    </source>
</evidence>
<dbReference type="Gene3D" id="3.40.630.190">
    <property type="entry name" value="LCP protein"/>
    <property type="match status" value="1"/>
</dbReference>
<feature type="domain" description="Cell envelope-related transcriptional attenuator" evidence="3">
    <location>
        <begin position="105"/>
        <end position="271"/>
    </location>
</feature>
<evidence type="ECO:0000259" key="4">
    <source>
        <dbReference type="Pfam" id="PF13399"/>
    </source>
</evidence>
<keyword evidence="2" id="KW-0472">Membrane</keyword>
<dbReference type="PANTHER" id="PTHR33392:SF6">
    <property type="entry name" value="POLYISOPRENYL-TEICHOIC ACID--PEPTIDOGLYCAN TEICHOIC ACID TRANSFERASE TAGU"/>
    <property type="match status" value="1"/>
</dbReference>
<dbReference type="InterPro" id="IPR027381">
    <property type="entry name" value="LytR/CpsA/Psr_C"/>
</dbReference>
<gene>
    <name evidence="5" type="ORF">A3J59_03260</name>
</gene>
<comment type="caution">
    <text evidence="5">The sequence shown here is derived from an EMBL/GenBank/DDBJ whole genome shotgun (WGS) entry which is preliminary data.</text>
</comment>